<gene>
    <name evidence="1" type="ORF">KC01_LOCUS16477</name>
</gene>
<dbReference type="AlphaFoldDB" id="A0AAV2K9Q5"/>
<dbReference type="EMBL" id="OZ035839">
    <property type="protein sequence ID" value="CAL1586409.1"/>
    <property type="molecule type" value="Genomic_DNA"/>
</dbReference>
<keyword evidence="2" id="KW-1185">Reference proteome</keyword>
<dbReference type="Proteomes" id="UP001497482">
    <property type="component" value="Chromosome 17"/>
</dbReference>
<name>A0AAV2K9Q5_KNICA</name>
<proteinExistence type="predicted"/>
<evidence type="ECO:0000313" key="2">
    <source>
        <dbReference type="Proteomes" id="UP001497482"/>
    </source>
</evidence>
<sequence length="86" mass="9695">MCMFLKNPNHHSCRSPQIGAELNVGGVKRLTPPTLSSAERELGIEDCAYDREGEEAEEKKSEVAGRAVEMLRMCDGLDEEYKRRPQ</sequence>
<reference evidence="1 2" key="1">
    <citation type="submission" date="2024-04" db="EMBL/GenBank/DDBJ databases">
        <authorList>
            <person name="Waldvogel A.-M."/>
            <person name="Schoenle A."/>
        </authorList>
    </citation>
    <scope>NUCLEOTIDE SEQUENCE [LARGE SCALE GENOMIC DNA]</scope>
</reference>
<accession>A0AAV2K9Q5</accession>
<organism evidence="1 2">
    <name type="scientific">Knipowitschia caucasica</name>
    <name type="common">Caucasian dwarf goby</name>
    <name type="synonym">Pomatoschistus caucasicus</name>
    <dbReference type="NCBI Taxonomy" id="637954"/>
    <lineage>
        <taxon>Eukaryota</taxon>
        <taxon>Metazoa</taxon>
        <taxon>Chordata</taxon>
        <taxon>Craniata</taxon>
        <taxon>Vertebrata</taxon>
        <taxon>Euteleostomi</taxon>
        <taxon>Actinopterygii</taxon>
        <taxon>Neopterygii</taxon>
        <taxon>Teleostei</taxon>
        <taxon>Neoteleostei</taxon>
        <taxon>Acanthomorphata</taxon>
        <taxon>Gobiaria</taxon>
        <taxon>Gobiiformes</taxon>
        <taxon>Gobioidei</taxon>
        <taxon>Gobiidae</taxon>
        <taxon>Gobiinae</taxon>
        <taxon>Knipowitschia</taxon>
    </lineage>
</organism>
<evidence type="ECO:0000313" key="1">
    <source>
        <dbReference type="EMBL" id="CAL1586409.1"/>
    </source>
</evidence>
<protein>
    <submittedName>
        <fullName evidence="1">Uncharacterized protein</fullName>
    </submittedName>
</protein>